<evidence type="ECO:0000256" key="4">
    <source>
        <dbReference type="ARBA" id="ARBA00022859"/>
    </source>
</evidence>
<dbReference type="Gene3D" id="2.60.40.10">
    <property type="entry name" value="Immunoglobulins"/>
    <property type="match status" value="1"/>
</dbReference>
<dbReference type="GO" id="GO:0009617">
    <property type="term" value="P:response to bacterium"/>
    <property type="evidence" value="ECO:0007669"/>
    <property type="project" value="TreeGrafter"/>
</dbReference>
<dbReference type="AlphaFoldDB" id="A0A3B5ADD7"/>
<sequence length="186" mass="21821">MDGWTTTLHLILWVLYCQLGRQPCKVRYIQAKVGDNVTLTCFFHDNDDVKYYWYKQTLGQRLQRMSATYTYDKNGIFEDEFKDNPRFTLETNSGKNHLNISDVQISDSATYFCASGVSFEFKFGEGTEVNVKGSGLNCFYFSLEMQHRFKCGFLEKKKSNMCIFEPPAFFLVWSIKYLRNVFSSMY</sequence>
<keyword evidence="2" id="KW-1003">Cell membrane</keyword>
<dbReference type="SUPFAM" id="SSF48726">
    <property type="entry name" value="Immunoglobulin"/>
    <property type="match status" value="1"/>
</dbReference>
<organism evidence="10">
    <name type="scientific">Stegastes partitus</name>
    <name type="common">bicolor damselfish</name>
    <dbReference type="NCBI Taxonomy" id="144197"/>
    <lineage>
        <taxon>Eukaryota</taxon>
        <taxon>Metazoa</taxon>
        <taxon>Chordata</taxon>
        <taxon>Craniata</taxon>
        <taxon>Vertebrata</taxon>
        <taxon>Euteleostomi</taxon>
        <taxon>Actinopterygii</taxon>
        <taxon>Neopterygii</taxon>
        <taxon>Teleostei</taxon>
        <taxon>Neoteleostei</taxon>
        <taxon>Acanthomorphata</taxon>
        <taxon>Ovalentaria</taxon>
        <taxon>Pomacentridae</taxon>
        <taxon>Stegastes</taxon>
    </lineage>
</organism>
<dbReference type="CDD" id="cd00099">
    <property type="entry name" value="IgV"/>
    <property type="match status" value="1"/>
</dbReference>
<evidence type="ECO:0000256" key="3">
    <source>
        <dbReference type="ARBA" id="ARBA00022729"/>
    </source>
</evidence>
<evidence type="ECO:0000313" key="10">
    <source>
        <dbReference type="Ensembl" id="ENSSPAP00000011602.1"/>
    </source>
</evidence>
<dbReference type="GO" id="GO:0005886">
    <property type="term" value="C:plasma membrane"/>
    <property type="evidence" value="ECO:0007669"/>
    <property type="project" value="UniProtKB-SubCell"/>
</dbReference>
<dbReference type="Ensembl" id="ENSSPAT00000011806.1">
    <property type="protein sequence ID" value="ENSSPAP00000011602.1"/>
    <property type="gene ID" value="ENSSPAG00000008813.1"/>
</dbReference>
<dbReference type="STRING" id="144197.ENSSPAP00000011602"/>
<dbReference type="PANTHER" id="PTHR19433:SF127">
    <property type="entry name" value="NITR9"/>
    <property type="match status" value="1"/>
</dbReference>
<dbReference type="InterPro" id="IPR003598">
    <property type="entry name" value="Ig_sub2"/>
</dbReference>
<dbReference type="InterPro" id="IPR052051">
    <property type="entry name" value="TCR_complex_component"/>
</dbReference>
<reference evidence="10" key="1">
    <citation type="submission" date="2023-09" db="UniProtKB">
        <authorList>
            <consortium name="Ensembl"/>
        </authorList>
    </citation>
    <scope>IDENTIFICATION</scope>
</reference>
<feature type="chain" id="PRO_5017224180" description="Ig-like domain-containing protein" evidence="8">
    <location>
        <begin position="21"/>
        <end position="186"/>
    </location>
</feature>
<evidence type="ECO:0000259" key="9">
    <source>
        <dbReference type="PROSITE" id="PS50835"/>
    </source>
</evidence>
<keyword evidence="4" id="KW-0391">Immunity</keyword>
<evidence type="ECO:0000256" key="6">
    <source>
        <dbReference type="ARBA" id="ARBA00023157"/>
    </source>
</evidence>
<dbReference type="InterPro" id="IPR013783">
    <property type="entry name" value="Ig-like_fold"/>
</dbReference>
<dbReference type="SMART" id="SM00408">
    <property type="entry name" value="IGc2"/>
    <property type="match status" value="1"/>
</dbReference>
<keyword evidence="7" id="KW-0325">Glycoprotein</keyword>
<dbReference type="Pfam" id="PF07686">
    <property type="entry name" value="V-set"/>
    <property type="match status" value="1"/>
</dbReference>
<dbReference type="SMART" id="SM00406">
    <property type="entry name" value="IGv"/>
    <property type="match status" value="1"/>
</dbReference>
<name>A0A3B5ADD7_9TELE</name>
<keyword evidence="3 8" id="KW-0732">Signal</keyword>
<evidence type="ECO:0000256" key="2">
    <source>
        <dbReference type="ARBA" id="ARBA00022475"/>
    </source>
</evidence>
<dbReference type="PROSITE" id="PS50835">
    <property type="entry name" value="IG_LIKE"/>
    <property type="match status" value="1"/>
</dbReference>
<evidence type="ECO:0000256" key="7">
    <source>
        <dbReference type="ARBA" id="ARBA00023180"/>
    </source>
</evidence>
<keyword evidence="5" id="KW-0472">Membrane</keyword>
<accession>A0A3B5ADD7</accession>
<feature type="domain" description="Ig-like" evidence="9">
    <location>
        <begin position="23"/>
        <end position="113"/>
    </location>
</feature>
<proteinExistence type="predicted"/>
<dbReference type="InterPro" id="IPR007110">
    <property type="entry name" value="Ig-like_dom"/>
</dbReference>
<dbReference type="InterPro" id="IPR036179">
    <property type="entry name" value="Ig-like_dom_sf"/>
</dbReference>
<dbReference type="InterPro" id="IPR003599">
    <property type="entry name" value="Ig_sub"/>
</dbReference>
<dbReference type="SMART" id="SM00409">
    <property type="entry name" value="IG"/>
    <property type="match status" value="1"/>
</dbReference>
<protein>
    <recommendedName>
        <fullName evidence="9">Ig-like domain-containing protein</fullName>
    </recommendedName>
</protein>
<evidence type="ECO:0000256" key="1">
    <source>
        <dbReference type="ARBA" id="ARBA00004236"/>
    </source>
</evidence>
<comment type="subcellular location">
    <subcellularLocation>
        <location evidence="1">Cell membrane</location>
    </subcellularLocation>
</comment>
<evidence type="ECO:0000256" key="8">
    <source>
        <dbReference type="SAM" id="SignalP"/>
    </source>
</evidence>
<dbReference type="InterPro" id="IPR013106">
    <property type="entry name" value="Ig_V-set"/>
</dbReference>
<feature type="signal peptide" evidence="8">
    <location>
        <begin position="1"/>
        <end position="20"/>
    </location>
</feature>
<dbReference type="PANTHER" id="PTHR19433">
    <property type="entry name" value="T-CELL RECEPTOR ALPHA CHAIN V REGION-RELATED"/>
    <property type="match status" value="1"/>
</dbReference>
<dbReference type="GO" id="GO:0002376">
    <property type="term" value="P:immune system process"/>
    <property type="evidence" value="ECO:0007669"/>
    <property type="project" value="UniProtKB-KW"/>
</dbReference>
<keyword evidence="6" id="KW-1015">Disulfide bond</keyword>
<dbReference type="GeneTree" id="ENSGT00950000182968"/>
<evidence type="ECO:0000256" key="5">
    <source>
        <dbReference type="ARBA" id="ARBA00023136"/>
    </source>
</evidence>